<evidence type="ECO:0000313" key="5">
    <source>
        <dbReference type="Proteomes" id="UP000585638"/>
    </source>
</evidence>
<dbReference type="GO" id="GO:0016998">
    <property type="term" value="P:cell wall macromolecule catabolic process"/>
    <property type="evidence" value="ECO:0007669"/>
    <property type="project" value="InterPro"/>
</dbReference>
<dbReference type="PANTHER" id="PTHR34135">
    <property type="entry name" value="LYSOZYME"/>
    <property type="match status" value="1"/>
</dbReference>
<dbReference type="InterPro" id="IPR002053">
    <property type="entry name" value="Glyco_hydro_25"/>
</dbReference>
<keyword evidence="3" id="KW-0326">Glycosidase</keyword>
<protein>
    <submittedName>
        <fullName evidence="4">GH25 family lysozyme M1 (1,4-beta-N-acetylmuramidase)</fullName>
    </submittedName>
</protein>
<keyword evidence="2" id="KW-0378">Hydrolase</keyword>
<evidence type="ECO:0000256" key="1">
    <source>
        <dbReference type="ARBA" id="ARBA00010646"/>
    </source>
</evidence>
<gene>
    <name evidence="4" type="ORF">BJ998_005066</name>
</gene>
<dbReference type="PROSITE" id="PS51904">
    <property type="entry name" value="GLYCOSYL_HYDROL_F25_2"/>
    <property type="match status" value="1"/>
</dbReference>
<dbReference type="EMBL" id="JACHIR010000001">
    <property type="protein sequence ID" value="MBB5893870.1"/>
    <property type="molecule type" value="Genomic_DNA"/>
</dbReference>
<evidence type="ECO:0000256" key="3">
    <source>
        <dbReference type="ARBA" id="ARBA00023295"/>
    </source>
</evidence>
<evidence type="ECO:0000256" key="2">
    <source>
        <dbReference type="ARBA" id="ARBA00022801"/>
    </source>
</evidence>
<dbReference type="SUPFAM" id="SSF51445">
    <property type="entry name" value="(Trans)glycosidases"/>
    <property type="match status" value="1"/>
</dbReference>
<evidence type="ECO:0000313" key="4">
    <source>
        <dbReference type="EMBL" id="MBB5893870.1"/>
    </source>
</evidence>
<keyword evidence="5" id="KW-1185">Reference proteome</keyword>
<comment type="similarity">
    <text evidence="1">Belongs to the glycosyl hydrolase 25 family.</text>
</comment>
<comment type="caution">
    <text evidence="4">The sequence shown here is derived from an EMBL/GenBank/DDBJ whole genome shotgun (WGS) entry which is preliminary data.</text>
</comment>
<dbReference type="Proteomes" id="UP000585638">
    <property type="component" value="Unassembled WGS sequence"/>
</dbReference>
<name>A0A7W9NIH1_9PSEU</name>
<dbReference type="SMART" id="SM00641">
    <property type="entry name" value="Glyco_25"/>
    <property type="match status" value="1"/>
</dbReference>
<dbReference type="GO" id="GO:0016052">
    <property type="term" value="P:carbohydrate catabolic process"/>
    <property type="evidence" value="ECO:0007669"/>
    <property type="project" value="TreeGrafter"/>
</dbReference>
<dbReference type="AlphaFoldDB" id="A0A7W9NIH1"/>
<organism evidence="4 5">
    <name type="scientific">Kutzneria kofuensis</name>
    <dbReference type="NCBI Taxonomy" id="103725"/>
    <lineage>
        <taxon>Bacteria</taxon>
        <taxon>Bacillati</taxon>
        <taxon>Actinomycetota</taxon>
        <taxon>Actinomycetes</taxon>
        <taxon>Pseudonocardiales</taxon>
        <taxon>Pseudonocardiaceae</taxon>
        <taxon>Kutzneria</taxon>
    </lineage>
</organism>
<dbReference type="Gene3D" id="3.20.20.80">
    <property type="entry name" value="Glycosidases"/>
    <property type="match status" value="1"/>
</dbReference>
<reference evidence="4 5" key="1">
    <citation type="submission" date="2020-08" db="EMBL/GenBank/DDBJ databases">
        <title>Sequencing the genomes of 1000 actinobacteria strains.</title>
        <authorList>
            <person name="Klenk H.-P."/>
        </authorList>
    </citation>
    <scope>NUCLEOTIDE SEQUENCE [LARGE SCALE GENOMIC DNA]</scope>
    <source>
        <strain evidence="4 5">DSM 43851</strain>
    </source>
</reference>
<proteinExistence type="inferred from homology"/>
<dbReference type="GO" id="GO:0009253">
    <property type="term" value="P:peptidoglycan catabolic process"/>
    <property type="evidence" value="ECO:0007669"/>
    <property type="project" value="InterPro"/>
</dbReference>
<accession>A0A7W9NIH1</accession>
<sequence>MADYGIDVSSYNTITSWPEVRAGGNAWTWAKATQGSGYTNPLFGGQFAGSTAAGLITGAYHFADPTVGVAANVDHFVSVAGPVGAFGDGAMLPLLDIENDPADGVDWTADSANAFIPAFRDALRTATGQRKLCVYASQSWWAGGMLRPDDWADDDVFICAARYGVEPGDVGWSHPRLAVHQYTDAAPTPGSAGPTDRSVTVGAFDVAALTI</sequence>
<dbReference type="RefSeq" id="WP_184865434.1">
    <property type="nucleotide sequence ID" value="NZ_BAAAWY010000014.1"/>
</dbReference>
<dbReference type="GO" id="GO:0003796">
    <property type="term" value="F:lysozyme activity"/>
    <property type="evidence" value="ECO:0007669"/>
    <property type="project" value="InterPro"/>
</dbReference>
<dbReference type="Pfam" id="PF01183">
    <property type="entry name" value="Glyco_hydro_25"/>
    <property type="match status" value="1"/>
</dbReference>
<dbReference type="InterPro" id="IPR017853">
    <property type="entry name" value="GH"/>
</dbReference>
<dbReference type="InterPro" id="IPR018077">
    <property type="entry name" value="Glyco_hydro_fam25_subgr"/>
</dbReference>
<dbReference type="PANTHER" id="PTHR34135:SF2">
    <property type="entry name" value="LYSOZYME"/>
    <property type="match status" value="1"/>
</dbReference>